<feature type="chain" id="PRO_5012416754" description="Lipoprotein" evidence="1">
    <location>
        <begin position="21"/>
        <end position="108"/>
    </location>
</feature>
<sequence>MLKPTSLLFALMLLTGCALKQYPQSAKVSDEEAQTYSCATLDQEIAKTHSVQQQIDKTGEFDALTVIGFIGDFGIGNGIVKASANKHAAARLSELEQLKTVRCHHPTA</sequence>
<dbReference type="OrthoDB" id="7206526at2"/>
<dbReference type="PROSITE" id="PS51257">
    <property type="entry name" value="PROKAR_LIPOPROTEIN"/>
    <property type="match status" value="1"/>
</dbReference>
<dbReference type="Proteomes" id="UP000193558">
    <property type="component" value="Unassembled WGS sequence"/>
</dbReference>
<feature type="signal peptide" evidence="1">
    <location>
        <begin position="1"/>
        <end position="20"/>
    </location>
</feature>
<comment type="caution">
    <text evidence="2">The sequence shown here is derived from an EMBL/GenBank/DDBJ whole genome shotgun (WGS) entry which is preliminary data.</text>
</comment>
<dbReference type="AlphaFoldDB" id="A0A1X1CYS0"/>
<organism evidence="2 3">
    <name type="scientific">Pantoea rwandensis</name>
    <dbReference type="NCBI Taxonomy" id="1076550"/>
    <lineage>
        <taxon>Bacteria</taxon>
        <taxon>Pseudomonadati</taxon>
        <taxon>Pseudomonadota</taxon>
        <taxon>Gammaproteobacteria</taxon>
        <taxon>Enterobacterales</taxon>
        <taxon>Erwiniaceae</taxon>
        <taxon>Pantoea</taxon>
    </lineage>
</organism>
<evidence type="ECO:0000256" key="1">
    <source>
        <dbReference type="SAM" id="SignalP"/>
    </source>
</evidence>
<dbReference type="EMBL" id="MLFR01000008">
    <property type="protein sequence ID" value="ORM69599.1"/>
    <property type="molecule type" value="Genomic_DNA"/>
</dbReference>
<dbReference type="RefSeq" id="WP_084934464.1">
    <property type="nucleotide sequence ID" value="NZ_MLFR01000008.1"/>
</dbReference>
<reference evidence="2 3" key="1">
    <citation type="journal article" date="2017" name="Antonie Van Leeuwenhoek">
        <title>Phylogenomic resolution of the bacterial genus Pantoea and its relationship with Erwinia and Tatumella.</title>
        <authorList>
            <person name="Palmer M."/>
            <person name="Steenkamp E.T."/>
            <person name="Coetzee M.P."/>
            <person name="Chan W.Y."/>
            <person name="van Zyl E."/>
            <person name="De Maayer P."/>
            <person name="Coutinho T.A."/>
            <person name="Blom J."/>
            <person name="Smits T.H."/>
            <person name="Duffy B."/>
            <person name="Venter S.N."/>
        </authorList>
    </citation>
    <scope>NUCLEOTIDE SEQUENCE [LARGE SCALE GENOMIC DNA]</scope>
    <source>
        <strain evidence="2 3">LMG 26275</strain>
    </source>
</reference>
<gene>
    <name evidence="2" type="ORF">HA51_10375</name>
</gene>
<accession>A0A1X1CYS0</accession>
<protein>
    <recommendedName>
        <fullName evidence="4">Lipoprotein</fullName>
    </recommendedName>
</protein>
<name>A0A1X1CYS0_9GAMM</name>
<keyword evidence="1" id="KW-0732">Signal</keyword>
<evidence type="ECO:0000313" key="2">
    <source>
        <dbReference type="EMBL" id="ORM69599.1"/>
    </source>
</evidence>
<evidence type="ECO:0008006" key="4">
    <source>
        <dbReference type="Google" id="ProtNLM"/>
    </source>
</evidence>
<proteinExistence type="predicted"/>
<evidence type="ECO:0000313" key="3">
    <source>
        <dbReference type="Proteomes" id="UP000193558"/>
    </source>
</evidence>